<dbReference type="Gene3D" id="3.30.40.10">
    <property type="entry name" value="Zinc/RING finger domain, C3HC4 (zinc finger)"/>
    <property type="match status" value="1"/>
</dbReference>
<dbReference type="InterPro" id="IPR011011">
    <property type="entry name" value="Znf_FYVE_PHD"/>
</dbReference>
<feature type="compositionally biased region" description="Low complexity" evidence="3">
    <location>
        <begin position="189"/>
        <end position="205"/>
    </location>
</feature>
<reference evidence="4 5" key="1">
    <citation type="submission" date="2016-10" db="EMBL/GenBank/DDBJ databases">
        <authorList>
            <person name="Cai Z."/>
        </authorList>
    </citation>
    <scope>NUCLEOTIDE SEQUENCE [LARGE SCALE GENOMIC DNA]</scope>
</reference>
<dbReference type="SUPFAM" id="SSF57903">
    <property type="entry name" value="FYVE/PHD zinc finger"/>
    <property type="match status" value="1"/>
</dbReference>
<keyword evidence="1" id="KW-0479">Metal-binding</keyword>
<keyword evidence="5" id="KW-1185">Reference proteome</keyword>
<dbReference type="EMBL" id="FNXT01000786">
    <property type="protein sequence ID" value="SZX67321.1"/>
    <property type="molecule type" value="Genomic_DNA"/>
</dbReference>
<accession>A0A383VQ66</accession>
<organism evidence="4 5">
    <name type="scientific">Tetradesmus obliquus</name>
    <name type="common">Green alga</name>
    <name type="synonym">Acutodesmus obliquus</name>
    <dbReference type="NCBI Taxonomy" id="3088"/>
    <lineage>
        <taxon>Eukaryota</taxon>
        <taxon>Viridiplantae</taxon>
        <taxon>Chlorophyta</taxon>
        <taxon>core chlorophytes</taxon>
        <taxon>Chlorophyceae</taxon>
        <taxon>CS clade</taxon>
        <taxon>Sphaeropleales</taxon>
        <taxon>Scenedesmaceae</taxon>
        <taxon>Tetradesmus</taxon>
    </lineage>
</organism>
<dbReference type="Proteomes" id="UP000256970">
    <property type="component" value="Unassembled WGS sequence"/>
</dbReference>
<gene>
    <name evidence="4" type="ORF">BQ4739_LOCUS7726</name>
</gene>
<keyword evidence="2" id="KW-0862">Zinc</keyword>
<feature type="compositionally biased region" description="Polar residues" evidence="3">
    <location>
        <begin position="206"/>
        <end position="235"/>
    </location>
</feature>
<feature type="region of interest" description="Disordered" evidence="3">
    <location>
        <begin position="179"/>
        <end position="259"/>
    </location>
</feature>
<keyword evidence="1" id="KW-0863">Zinc-finger</keyword>
<evidence type="ECO:0000256" key="1">
    <source>
        <dbReference type="ARBA" id="ARBA00022771"/>
    </source>
</evidence>
<evidence type="ECO:0000313" key="4">
    <source>
        <dbReference type="EMBL" id="SZX67321.1"/>
    </source>
</evidence>
<evidence type="ECO:0000256" key="2">
    <source>
        <dbReference type="ARBA" id="ARBA00022833"/>
    </source>
</evidence>
<name>A0A383VQ66_TETOB</name>
<sequence length="286" mass="30105">MLLCSTCNTGNHTHCLGLPSVPAGDYYCSKGCKQLALLQPGCTVVAEAPQPLYADEKQPHLSQALFCNSIISIGDITLSDNGAFRDIKALCNKAPIRDSVRMYSVVHPHQQLKRLHWEVCKPVEQLYLQQGAEVCTYRLVSSRFRASGTPAAVQGSSTEAWVAGLSAAQLAMEDLVASGPPAVKKKHSSVSSSSSAGQAGGSMQQDTATGQQDEFDTTATESQQPSPVRTITSTRLRPRKPAPVQQGLADESADSDDLASSRCRVSTAAANSAGPVAAVAGQCNSS</sequence>
<protein>
    <submittedName>
        <fullName evidence="4">Uncharacterized protein</fullName>
    </submittedName>
</protein>
<evidence type="ECO:0000256" key="3">
    <source>
        <dbReference type="SAM" id="MobiDB-lite"/>
    </source>
</evidence>
<evidence type="ECO:0000313" key="5">
    <source>
        <dbReference type="Proteomes" id="UP000256970"/>
    </source>
</evidence>
<dbReference type="InterPro" id="IPR013083">
    <property type="entry name" value="Znf_RING/FYVE/PHD"/>
</dbReference>
<proteinExistence type="predicted"/>
<dbReference type="AlphaFoldDB" id="A0A383VQ66"/>
<dbReference type="GO" id="GO:0008270">
    <property type="term" value="F:zinc ion binding"/>
    <property type="evidence" value="ECO:0007669"/>
    <property type="project" value="UniProtKB-KW"/>
</dbReference>